<keyword evidence="3" id="KW-0175">Coiled coil</keyword>
<dbReference type="GO" id="GO:0005737">
    <property type="term" value="C:cytoplasm"/>
    <property type="evidence" value="ECO:0007669"/>
    <property type="project" value="TreeGrafter"/>
</dbReference>
<evidence type="ECO:0000256" key="2">
    <source>
        <dbReference type="ARBA" id="ARBA00022840"/>
    </source>
</evidence>
<dbReference type="PANTHER" id="PTHR16305:SF28">
    <property type="entry name" value="GUANYLATE CYCLASE DOMAIN-CONTAINING PROTEIN"/>
    <property type="match status" value="1"/>
</dbReference>
<evidence type="ECO:0000256" key="3">
    <source>
        <dbReference type="SAM" id="Coils"/>
    </source>
</evidence>
<protein>
    <submittedName>
        <fullName evidence="5">Uncharacterized protein</fullName>
    </submittedName>
</protein>
<evidence type="ECO:0000313" key="6">
    <source>
        <dbReference type="Proteomes" id="UP000683360"/>
    </source>
</evidence>
<dbReference type="GO" id="GO:0005524">
    <property type="term" value="F:ATP binding"/>
    <property type="evidence" value="ECO:0007669"/>
    <property type="project" value="UniProtKB-KW"/>
</dbReference>
<dbReference type="PANTHER" id="PTHR16305">
    <property type="entry name" value="TESTICULAR SOLUBLE ADENYLYL CYCLASE"/>
    <property type="match status" value="1"/>
</dbReference>
<proteinExistence type="predicted"/>
<feature type="region of interest" description="Disordered" evidence="4">
    <location>
        <begin position="139"/>
        <end position="158"/>
    </location>
</feature>
<keyword evidence="2" id="KW-0067">ATP-binding</keyword>
<keyword evidence="6" id="KW-1185">Reference proteome</keyword>
<dbReference type="Proteomes" id="UP000683360">
    <property type="component" value="Unassembled WGS sequence"/>
</dbReference>
<evidence type="ECO:0000256" key="4">
    <source>
        <dbReference type="SAM" id="MobiDB-lite"/>
    </source>
</evidence>
<comment type="caution">
    <text evidence="5">The sequence shown here is derived from an EMBL/GenBank/DDBJ whole genome shotgun (WGS) entry which is preliminary data.</text>
</comment>
<keyword evidence="1" id="KW-0547">Nucleotide-binding</keyword>
<organism evidence="5 6">
    <name type="scientific">Mytilus edulis</name>
    <name type="common">Blue mussel</name>
    <dbReference type="NCBI Taxonomy" id="6550"/>
    <lineage>
        <taxon>Eukaryota</taxon>
        <taxon>Metazoa</taxon>
        <taxon>Spiralia</taxon>
        <taxon>Lophotrochozoa</taxon>
        <taxon>Mollusca</taxon>
        <taxon>Bivalvia</taxon>
        <taxon>Autobranchia</taxon>
        <taxon>Pteriomorphia</taxon>
        <taxon>Mytilida</taxon>
        <taxon>Mytiloidea</taxon>
        <taxon>Mytilidae</taxon>
        <taxon>Mytilinae</taxon>
        <taxon>Mytilus</taxon>
    </lineage>
</organism>
<evidence type="ECO:0000256" key="1">
    <source>
        <dbReference type="ARBA" id="ARBA00022741"/>
    </source>
</evidence>
<reference evidence="5" key="1">
    <citation type="submission" date="2021-03" db="EMBL/GenBank/DDBJ databases">
        <authorList>
            <person name="Bekaert M."/>
        </authorList>
    </citation>
    <scope>NUCLEOTIDE SEQUENCE</scope>
</reference>
<feature type="coiled-coil region" evidence="3">
    <location>
        <begin position="191"/>
        <end position="218"/>
    </location>
</feature>
<accession>A0A8S3QYT1</accession>
<dbReference type="EMBL" id="CAJPWZ010000721">
    <property type="protein sequence ID" value="CAG2199462.1"/>
    <property type="molecule type" value="Genomic_DNA"/>
</dbReference>
<evidence type="ECO:0000313" key="5">
    <source>
        <dbReference type="EMBL" id="CAG2199462.1"/>
    </source>
</evidence>
<dbReference type="OrthoDB" id="194468at2759"/>
<name>A0A8S3QYT1_MYTED</name>
<sequence>MRATEQLIVKCASVLGDTFPRDMIESILPNVNRIKARKSFKVLRKTGIFECANLHNPLYNKFSKDDEEYDIMECYCPRDDEHIDRSLCNLMKFTNLILMETCYKILMESQRKTLHASAANYLEKQADQIRKDIPYYALERPPPKFNQEEKDRNHRRRSSNRVEDIAIADAESYMRSLLVEEAAASIVMKQTSNAMKKLEDAEEVINEMIDKEKMDEEDDDLYVLYAKLARLLGKALYVSGEKEDALLYTRHAAKLLKIAEPESYCSTHARYYFLWIFLKFLRISTKPRKPSTNKTVEQGYCLSELYEFEKENNEEWKMSINSFRQMIKITGRFSNLHQMIRAYKVMIEFCGKYNHPKMKDKLEKEFLASCLARSEELQADDLAMMSEVCSDICLKSLEKGDISRAISSGTAVVEIGDSMKQTDINRTVYPLMALTLLFTDKKTPCLDIMQKMKSYNKKKYSTVGQAWYHAINMEVMLSWNISQEPFDDSLDFATYLMSKADAVYNDMLPRYMLTMSIAMWYCRHDQWSSAQIWFDYWEVFDLGEINFLSVYVLARKIEIMLMSLSISKITKPKFLWKQLLTAASEDLKKMSVAVKKVVTLKPRYHHLNAYLLALKQKYCWSKLTMIKALKLAKKQGNKLEYGWIKHNRHHWFGRRAQIRGDNPAAAEWYKLFSNSYQQGFCTWPLVAK</sequence>
<dbReference type="GO" id="GO:0004016">
    <property type="term" value="F:adenylate cyclase activity"/>
    <property type="evidence" value="ECO:0007669"/>
    <property type="project" value="TreeGrafter"/>
</dbReference>
<dbReference type="AlphaFoldDB" id="A0A8S3QYT1"/>
<gene>
    <name evidence="5" type="ORF">MEDL_14184</name>
</gene>